<dbReference type="EMBL" id="LWSA01000156">
    <property type="protein sequence ID" value="OCX71828.1"/>
    <property type="molecule type" value="Genomic_DNA"/>
</dbReference>
<proteinExistence type="predicted"/>
<dbReference type="RefSeq" id="WP_024892726.1">
    <property type="nucleotide sequence ID" value="NZ_LWRZ01000380.1"/>
</dbReference>
<comment type="caution">
    <text evidence="1">The sequence shown here is derived from an EMBL/GenBank/DDBJ whole genome shotgun (WGS) entry which is preliminary data.</text>
</comment>
<organism evidence="1 2">
    <name type="scientific">Acidithiobacillus thiooxidans</name>
    <name type="common">Thiobacillus thiooxidans</name>
    <dbReference type="NCBI Taxonomy" id="930"/>
    <lineage>
        <taxon>Bacteria</taxon>
        <taxon>Pseudomonadati</taxon>
        <taxon>Pseudomonadota</taxon>
        <taxon>Acidithiobacillia</taxon>
        <taxon>Acidithiobacillales</taxon>
        <taxon>Acidithiobacillaceae</taxon>
        <taxon>Acidithiobacillus</taxon>
    </lineage>
</organism>
<protein>
    <submittedName>
        <fullName evidence="1">Uncharacterized protein</fullName>
    </submittedName>
</protein>
<gene>
    <name evidence="1" type="ORF">A6P07_11205</name>
</gene>
<evidence type="ECO:0000313" key="2">
    <source>
        <dbReference type="Proteomes" id="UP000094893"/>
    </source>
</evidence>
<reference evidence="1 2" key="1">
    <citation type="journal article" date="2016" name="Int. J. Mol. Sci.">
        <title>Comparative genomics of the extreme acidophile Acidithiobacillus thiooxidans reveals intraspecific divergence and niche adaptation.</title>
        <authorList>
            <person name="Zhang X."/>
            <person name="Feng X."/>
            <person name="Tao J."/>
            <person name="Ma L."/>
            <person name="Xiao Y."/>
            <person name="Liang Y."/>
            <person name="Liu X."/>
            <person name="Yin H."/>
        </authorList>
    </citation>
    <scope>NUCLEOTIDE SEQUENCE [LARGE SCALE GENOMIC DNA]</scope>
    <source>
        <strain evidence="1 2">A02</strain>
    </source>
</reference>
<evidence type="ECO:0000313" key="1">
    <source>
        <dbReference type="EMBL" id="OCX71828.1"/>
    </source>
</evidence>
<sequence>MDTLNDEVMNDSENDESWVSELMKSDELSDDDESFFNEVMNKGSELSDKIAQEKISAMKDLSISEHLALYFLFCFSSIRPSIEINDSMTARMVLLVRESEKRIMERIAEMEERIMNKN</sequence>
<dbReference type="Proteomes" id="UP000094893">
    <property type="component" value="Unassembled WGS sequence"/>
</dbReference>
<dbReference type="AlphaFoldDB" id="A0A1C2I784"/>
<accession>A0A1C2I784</accession>
<name>A0A1C2I784_ACITH</name>